<dbReference type="InParanoid" id="A0A067P792"/>
<sequence length="476" mass="52868">MSYPSDPHVQFPSNPHVQYPSNPHVQYPSNPSIQYPSNPNVQYPSDPNVQYPSNPNIPYPSPNESNYPPNPPTPPIAKSSGIQLSRDSEYLIQTFLPPFPSPPSYTPTGLPLPICIPQIKGTFDSPFLRAYSDPLSQSVDISQAEFLSFIDGLNLAIVASPPLRVVNMTGMAIGFVPYHWAIIASTVLQTVAQTAIHVLSKTLTDRYLRSANLNLFKPRGLSVRLCTTPAMLHLVTGSPIPQESSTMKVVNKVGRGVGTVLLRLPIPFSSRIVRAIADKPPEVGLTQGEVKNSIIRRRLALVQGYTLPLNLNVLPPQKAEGAMDTMQSWGVKFDEFMTGRQEKKAEEKRMALAERQQQGKGRRRQRRQRHGPISTLLGPKESKAERRVKNADLVEHWGTQSTLWVVILPADKDAEIVGIERAESAENEERVDDKAFQAELALEREELEEELDYEEDDDDDVSDSSSSKGKGKDTKH</sequence>
<feature type="region of interest" description="Disordered" evidence="1">
    <location>
        <begin position="340"/>
        <end position="385"/>
    </location>
</feature>
<evidence type="ECO:0000313" key="2">
    <source>
        <dbReference type="EMBL" id="KDQ49695.1"/>
    </source>
</evidence>
<evidence type="ECO:0000313" key="3">
    <source>
        <dbReference type="Proteomes" id="UP000027265"/>
    </source>
</evidence>
<feature type="compositionally biased region" description="Polar residues" evidence="1">
    <location>
        <begin position="11"/>
        <end position="50"/>
    </location>
</feature>
<gene>
    <name evidence="2" type="ORF">JAAARDRAFT_143032</name>
</gene>
<organism evidence="2 3">
    <name type="scientific">Jaapia argillacea MUCL 33604</name>
    <dbReference type="NCBI Taxonomy" id="933084"/>
    <lineage>
        <taxon>Eukaryota</taxon>
        <taxon>Fungi</taxon>
        <taxon>Dikarya</taxon>
        <taxon>Basidiomycota</taxon>
        <taxon>Agaricomycotina</taxon>
        <taxon>Agaricomycetes</taxon>
        <taxon>Agaricomycetidae</taxon>
        <taxon>Jaapiales</taxon>
        <taxon>Jaapiaceae</taxon>
        <taxon>Jaapia</taxon>
    </lineage>
</organism>
<evidence type="ECO:0000256" key="1">
    <source>
        <dbReference type="SAM" id="MobiDB-lite"/>
    </source>
</evidence>
<dbReference type="EMBL" id="KL197776">
    <property type="protein sequence ID" value="KDQ49695.1"/>
    <property type="molecule type" value="Genomic_DNA"/>
</dbReference>
<reference evidence="3" key="1">
    <citation type="journal article" date="2014" name="Proc. Natl. Acad. Sci. U.S.A.">
        <title>Extensive sampling of basidiomycete genomes demonstrates inadequacy of the white-rot/brown-rot paradigm for wood decay fungi.</title>
        <authorList>
            <person name="Riley R."/>
            <person name="Salamov A.A."/>
            <person name="Brown D.W."/>
            <person name="Nagy L.G."/>
            <person name="Floudas D."/>
            <person name="Held B.W."/>
            <person name="Levasseur A."/>
            <person name="Lombard V."/>
            <person name="Morin E."/>
            <person name="Otillar R."/>
            <person name="Lindquist E.A."/>
            <person name="Sun H."/>
            <person name="LaButti K.M."/>
            <person name="Schmutz J."/>
            <person name="Jabbour D."/>
            <person name="Luo H."/>
            <person name="Baker S.E."/>
            <person name="Pisabarro A.G."/>
            <person name="Walton J.D."/>
            <person name="Blanchette R.A."/>
            <person name="Henrissat B."/>
            <person name="Martin F."/>
            <person name="Cullen D."/>
            <person name="Hibbett D.S."/>
            <person name="Grigoriev I.V."/>
        </authorList>
    </citation>
    <scope>NUCLEOTIDE SEQUENCE [LARGE SCALE GENOMIC DNA]</scope>
    <source>
        <strain evidence="3">MUCL 33604</strain>
    </source>
</reference>
<dbReference type="STRING" id="933084.A0A067P792"/>
<dbReference type="Proteomes" id="UP000027265">
    <property type="component" value="Unassembled WGS sequence"/>
</dbReference>
<dbReference type="PANTHER" id="PTHR38887:SF1">
    <property type="entry name" value="RAS MODIFICATION PROTEIN ERF4"/>
    <property type="match status" value="1"/>
</dbReference>
<feature type="compositionally biased region" description="Basic and acidic residues" evidence="1">
    <location>
        <begin position="340"/>
        <end position="352"/>
    </location>
</feature>
<proteinExistence type="predicted"/>
<feature type="region of interest" description="Disordered" evidence="1">
    <location>
        <begin position="442"/>
        <end position="476"/>
    </location>
</feature>
<dbReference type="OrthoDB" id="3068835at2759"/>
<name>A0A067P792_9AGAM</name>
<keyword evidence="3" id="KW-1185">Reference proteome</keyword>
<dbReference type="PANTHER" id="PTHR38887">
    <property type="entry name" value="CHROMOSOME 21, WHOLE GENOME SHOTGUN SEQUENCE"/>
    <property type="match status" value="1"/>
</dbReference>
<feature type="region of interest" description="Disordered" evidence="1">
    <location>
        <begin position="1"/>
        <end position="80"/>
    </location>
</feature>
<dbReference type="InterPro" id="IPR053221">
    <property type="entry name" value="Burnettramic_acid_biosynth"/>
</dbReference>
<accession>A0A067P792</accession>
<protein>
    <submittedName>
        <fullName evidence="2">Uncharacterized protein</fullName>
    </submittedName>
</protein>
<dbReference type="HOGENOM" id="CLU_048462_0_0_1"/>
<feature type="compositionally biased region" description="Basic residues" evidence="1">
    <location>
        <begin position="360"/>
        <end position="370"/>
    </location>
</feature>
<dbReference type="AlphaFoldDB" id="A0A067P792"/>
<feature type="compositionally biased region" description="Acidic residues" evidence="1">
    <location>
        <begin position="445"/>
        <end position="462"/>
    </location>
</feature>